<dbReference type="AlphaFoldDB" id="A0A150J6C6"/>
<name>A0A150J6C6_9EURY</name>
<protein>
    <submittedName>
        <fullName evidence="1">Uncharacterized protein</fullName>
    </submittedName>
</protein>
<dbReference type="EMBL" id="LNGC01000016">
    <property type="protein sequence ID" value="KYC52777.1"/>
    <property type="molecule type" value="Genomic_DNA"/>
</dbReference>
<evidence type="ECO:0000313" key="1">
    <source>
        <dbReference type="EMBL" id="KYC52777.1"/>
    </source>
</evidence>
<sequence>MNEQKLKYYERLLSGRAGKLLKKGKFFLVVAEDEPYFKQVYGLIREHEKSIGRWTDEDEEQYEGYGIFESLDQR</sequence>
<organism evidence="1 2">
    <name type="scientific">Candidatus Methanofastidiosum methylothiophilum</name>
    <dbReference type="NCBI Taxonomy" id="1705564"/>
    <lineage>
        <taxon>Archaea</taxon>
        <taxon>Methanobacteriati</taxon>
        <taxon>Methanobacteriota</taxon>
        <taxon>Stenosarchaea group</taxon>
        <taxon>Candidatus Methanofastidiosia</taxon>
        <taxon>Candidatus Methanofastidiosales</taxon>
        <taxon>Candidatus Methanofastidiosaceae</taxon>
        <taxon>Candidatus Methanofastidiosum</taxon>
    </lineage>
</organism>
<reference evidence="1 2" key="1">
    <citation type="journal article" date="2016" name="ISME J.">
        <title>Chasing the elusive Euryarchaeota class WSA2: genomes reveal a uniquely fastidious methyl-reducing methanogen.</title>
        <authorList>
            <person name="Nobu M.K."/>
            <person name="Narihiro T."/>
            <person name="Kuroda K."/>
            <person name="Mei R."/>
            <person name="Liu W.T."/>
        </authorList>
    </citation>
    <scope>NUCLEOTIDE SEQUENCE [LARGE SCALE GENOMIC DNA]</scope>
    <source>
        <strain evidence="1">U1lsi0528_Bin055</strain>
    </source>
</reference>
<accession>A0A150J6C6</accession>
<dbReference type="Proteomes" id="UP000075398">
    <property type="component" value="Unassembled WGS sequence"/>
</dbReference>
<evidence type="ECO:0000313" key="2">
    <source>
        <dbReference type="Proteomes" id="UP000075398"/>
    </source>
</evidence>
<proteinExistence type="predicted"/>
<comment type="caution">
    <text evidence="1">The sequence shown here is derived from an EMBL/GenBank/DDBJ whole genome shotgun (WGS) entry which is preliminary data.</text>
</comment>
<gene>
    <name evidence="1" type="ORF">AMQ22_00568</name>
</gene>